<dbReference type="AlphaFoldDB" id="F5RN77"/>
<name>F5RN77_9FIRM</name>
<reference evidence="1 2" key="1">
    <citation type="submission" date="2011-04" db="EMBL/GenBank/DDBJ databases">
        <authorList>
            <person name="Muzny D."/>
            <person name="Qin X."/>
            <person name="Deng J."/>
            <person name="Jiang H."/>
            <person name="Liu Y."/>
            <person name="Qu J."/>
            <person name="Song X.-Z."/>
            <person name="Zhang L."/>
            <person name="Thornton R."/>
            <person name="Coyle M."/>
            <person name="Francisco L."/>
            <person name="Jackson L."/>
            <person name="Javaid M."/>
            <person name="Korchina V."/>
            <person name="Kovar C."/>
            <person name="Mata R."/>
            <person name="Mathew T."/>
            <person name="Ngo R."/>
            <person name="Nguyen L."/>
            <person name="Nguyen N."/>
            <person name="Okwuonu G."/>
            <person name="Ongeri F."/>
            <person name="Pham C."/>
            <person name="Simmons D."/>
            <person name="Wilczek-Boney K."/>
            <person name="Hale W."/>
            <person name="Jakkamsetti A."/>
            <person name="Pham P."/>
            <person name="Ruth R."/>
            <person name="San Lucas F."/>
            <person name="Warren J."/>
            <person name="Zhang J."/>
            <person name="Zhao Z."/>
            <person name="Zhou C."/>
            <person name="Zhu D."/>
            <person name="Lee S."/>
            <person name="Bess C."/>
            <person name="Blankenburg K."/>
            <person name="Forbes L."/>
            <person name="Fu Q."/>
            <person name="Gubbala S."/>
            <person name="Hirani K."/>
            <person name="Jayaseelan J.C."/>
            <person name="Lara F."/>
            <person name="Munidasa M."/>
            <person name="Palculict T."/>
            <person name="Patil S."/>
            <person name="Pu L.-L."/>
            <person name="Saada N."/>
            <person name="Tang L."/>
            <person name="Weissenberger G."/>
            <person name="Zhu Y."/>
            <person name="Hemphill L."/>
            <person name="Shang Y."/>
            <person name="Youmans B."/>
            <person name="Ayvaz T."/>
            <person name="Ross M."/>
            <person name="Santibanez J."/>
            <person name="Aqrawi P."/>
            <person name="Gross S."/>
            <person name="Joshi V."/>
            <person name="Fowler G."/>
            <person name="Nazareth L."/>
            <person name="Reid J."/>
            <person name="Worley K."/>
            <person name="Petrosino J."/>
            <person name="Highlander S."/>
            <person name="Gibbs R."/>
        </authorList>
    </citation>
    <scope>NUCLEOTIDE SEQUENCE [LARGE SCALE GENOMIC DNA]</scope>
    <source>
        <strain evidence="1 2">DSM 2778</strain>
    </source>
</reference>
<keyword evidence="2" id="KW-1185">Reference proteome</keyword>
<comment type="caution">
    <text evidence="1">The sequence shown here is derived from an EMBL/GenBank/DDBJ whole genome shotgun (WGS) entry which is preliminary data.</text>
</comment>
<protein>
    <submittedName>
        <fullName evidence="1">Uncharacterized protein</fullName>
    </submittedName>
</protein>
<dbReference type="eggNOG" id="ENOG50337UF">
    <property type="taxonomic scope" value="Bacteria"/>
</dbReference>
<dbReference type="STRING" id="888060.HMPREF9081_1713"/>
<evidence type="ECO:0000313" key="2">
    <source>
        <dbReference type="Proteomes" id="UP000004067"/>
    </source>
</evidence>
<dbReference type="HOGENOM" id="CLU_2095178_0_0_9"/>
<dbReference type="EMBL" id="AFHQ01000038">
    <property type="protein sequence ID" value="EGK59209.1"/>
    <property type="molecule type" value="Genomic_DNA"/>
</dbReference>
<dbReference type="OrthoDB" id="1666833at2"/>
<dbReference type="Proteomes" id="UP000004067">
    <property type="component" value="Unassembled WGS sequence"/>
</dbReference>
<organism evidence="1 2">
    <name type="scientific">Centipeda periodontii DSM 2778</name>
    <dbReference type="NCBI Taxonomy" id="888060"/>
    <lineage>
        <taxon>Bacteria</taxon>
        <taxon>Bacillati</taxon>
        <taxon>Bacillota</taxon>
        <taxon>Negativicutes</taxon>
        <taxon>Selenomonadales</taxon>
        <taxon>Selenomonadaceae</taxon>
        <taxon>Centipeda</taxon>
    </lineage>
</organism>
<accession>F5RN77</accession>
<proteinExistence type="predicted"/>
<gene>
    <name evidence="1" type="ORF">HMPREF9081_1713</name>
</gene>
<sequence>MNPYEALANAIIEQAAKDHKKAAKFLKKNRRTKELSEIVAAQVAAKQKHREERKALKLPAEREKLSREERKLNAIISHETLRYDTEKFFRSDWFGELTELDGEVLLSRLKQMEEAM</sequence>
<dbReference type="RefSeq" id="WP_006306703.1">
    <property type="nucleotide sequence ID" value="NZ_GL892076.1"/>
</dbReference>
<evidence type="ECO:0000313" key="1">
    <source>
        <dbReference type="EMBL" id="EGK59209.1"/>
    </source>
</evidence>